<gene>
    <name evidence="2" type="ORF">GCM10023213_26210</name>
</gene>
<feature type="region of interest" description="Disordered" evidence="1">
    <location>
        <begin position="16"/>
        <end position="70"/>
    </location>
</feature>
<evidence type="ECO:0000313" key="3">
    <source>
        <dbReference type="Proteomes" id="UP001499852"/>
    </source>
</evidence>
<evidence type="ECO:0000256" key="1">
    <source>
        <dbReference type="SAM" id="MobiDB-lite"/>
    </source>
</evidence>
<accession>A0ABP9PA00</accession>
<proteinExistence type="predicted"/>
<reference evidence="3" key="1">
    <citation type="journal article" date="2019" name="Int. J. Syst. Evol. Microbiol.">
        <title>The Global Catalogue of Microorganisms (GCM) 10K type strain sequencing project: providing services to taxonomists for standard genome sequencing and annotation.</title>
        <authorList>
            <consortium name="The Broad Institute Genomics Platform"/>
            <consortium name="The Broad Institute Genome Sequencing Center for Infectious Disease"/>
            <person name="Wu L."/>
            <person name="Ma J."/>
        </authorList>
    </citation>
    <scope>NUCLEOTIDE SEQUENCE [LARGE SCALE GENOMIC DNA]</scope>
    <source>
        <strain evidence="3">JCM 18053</strain>
    </source>
</reference>
<sequence>MVKGIVSRGHLARVTPQIVSGPKTGKRKICGWPPPSSPIQRGGGIQAGAAPGGVEAAEDAHDDGDGHGFE</sequence>
<dbReference type="Proteomes" id="UP001499852">
    <property type="component" value="Unassembled WGS sequence"/>
</dbReference>
<keyword evidence="3" id="KW-1185">Reference proteome</keyword>
<comment type="caution">
    <text evidence="2">The sequence shown here is derived from an EMBL/GenBank/DDBJ whole genome shotgun (WGS) entry which is preliminary data.</text>
</comment>
<organism evidence="2 3">
    <name type="scientific">Prosthecobacter algae</name>
    <dbReference type="NCBI Taxonomy" id="1144682"/>
    <lineage>
        <taxon>Bacteria</taxon>
        <taxon>Pseudomonadati</taxon>
        <taxon>Verrucomicrobiota</taxon>
        <taxon>Verrucomicrobiia</taxon>
        <taxon>Verrucomicrobiales</taxon>
        <taxon>Verrucomicrobiaceae</taxon>
        <taxon>Prosthecobacter</taxon>
    </lineage>
</organism>
<evidence type="ECO:0000313" key="2">
    <source>
        <dbReference type="EMBL" id="GAA5141670.1"/>
    </source>
</evidence>
<protein>
    <submittedName>
        <fullName evidence="2">Uncharacterized protein</fullName>
    </submittedName>
</protein>
<dbReference type="EMBL" id="BAABIA010000005">
    <property type="protein sequence ID" value="GAA5141670.1"/>
    <property type="molecule type" value="Genomic_DNA"/>
</dbReference>
<name>A0ABP9PA00_9BACT</name>